<dbReference type="Proteomes" id="UP000540698">
    <property type="component" value="Unassembled WGS sequence"/>
</dbReference>
<comment type="caution">
    <text evidence="2">The sequence shown here is derived from an EMBL/GenBank/DDBJ whole genome shotgun (WGS) entry which is preliminary data.</text>
</comment>
<dbReference type="PANTHER" id="PTHR34846:SF5">
    <property type="entry name" value="CARBOXYMUCONOLACTONE DECARBOXYLASE-LIKE DOMAIN-CONTAINING PROTEIN"/>
    <property type="match status" value="1"/>
</dbReference>
<dbReference type="InterPro" id="IPR003779">
    <property type="entry name" value="CMD-like"/>
</dbReference>
<dbReference type="Pfam" id="PF02627">
    <property type="entry name" value="CMD"/>
    <property type="match status" value="1"/>
</dbReference>
<reference evidence="2 3" key="1">
    <citation type="submission" date="2020-04" db="EMBL/GenBank/DDBJ databases">
        <title>MicrobeNet Type strains.</title>
        <authorList>
            <person name="Nicholson A.C."/>
        </authorList>
    </citation>
    <scope>NUCLEOTIDE SEQUENCE [LARGE SCALE GENOMIC DNA]</scope>
    <source>
        <strain evidence="2 3">DSM 44956</strain>
    </source>
</reference>
<dbReference type="AlphaFoldDB" id="A0A7X6KZS7"/>
<feature type="domain" description="Carboxymuconolactone decarboxylase-like" evidence="1">
    <location>
        <begin position="47"/>
        <end position="127"/>
    </location>
</feature>
<keyword evidence="3" id="KW-1185">Reference proteome</keyword>
<protein>
    <submittedName>
        <fullName evidence="2">Carboxymuconolactone decarboxylase family protein</fullName>
    </submittedName>
</protein>
<proteinExistence type="predicted"/>
<dbReference type="PANTHER" id="PTHR34846">
    <property type="entry name" value="4-CARBOXYMUCONOLACTONE DECARBOXYLASE FAMILY PROTEIN (AFU_ORTHOLOGUE AFUA_6G11590)"/>
    <property type="match status" value="1"/>
</dbReference>
<name>A0A7X6KZS7_9NOCA</name>
<accession>A0A7X6KZS7</accession>
<organism evidence="2 3">
    <name type="scientific">Nocardia gamkensis</name>
    <dbReference type="NCBI Taxonomy" id="352869"/>
    <lineage>
        <taxon>Bacteria</taxon>
        <taxon>Bacillati</taxon>
        <taxon>Actinomycetota</taxon>
        <taxon>Actinomycetes</taxon>
        <taxon>Mycobacteriales</taxon>
        <taxon>Nocardiaceae</taxon>
        <taxon>Nocardia</taxon>
    </lineage>
</organism>
<dbReference type="SUPFAM" id="SSF69118">
    <property type="entry name" value="AhpD-like"/>
    <property type="match status" value="1"/>
</dbReference>
<evidence type="ECO:0000313" key="3">
    <source>
        <dbReference type="Proteomes" id="UP000540698"/>
    </source>
</evidence>
<dbReference type="Gene3D" id="1.20.1290.10">
    <property type="entry name" value="AhpD-like"/>
    <property type="match status" value="1"/>
</dbReference>
<gene>
    <name evidence="2" type="ORF">HGB38_02465</name>
</gene>
<evidence type="ECO:0000259" key="1">
    <source>
        <dbReference type="Pfam" id="PF02627"/>
    </source>
</evidence>
<evidence type="ECO:0000313" key="2">
    <source>
        <dbReference type="EMBL" id="NKY25098.1"/>
    </source>
</evidence>
<dbReference type="GO" id="GO:0051920">
    <property type="term" value="F:peroxiredoxin activity"/>
    <property type="evidence" value="ECO:0007669"/>
    <property type="project" value="InterPro"/>
</dbReference>
<dbReference type="RefSeq" id="WP_062967294.1">
    <property type="nucleotide sequence ID" value="NZ_JAAXOS010000001.1"/>
</dbReference>
<dbReference type="InterPro" id="IPR029032">
    <property type="entry name" value="AhpD-like"/>
</dbReference>
<dbReference type="EMBL" id="JAAXOS010000001">
    <property type="protein sequence ID" value="NKY25098.1"/>
    <property type="molecule type" value="Genomic_DNA"/>
</dbReference>
<sequence>MGSSPHIMPGKYKQLGLINWVIARLGARRQGVPDAHLLSTLARGAGLFRGWFHLYTRLMMFGSMSSYDQEVAILRLAHLRSCAYELEHHRIIGRKAGIDDELQARVIEGPDAAGLGARERAIITAVDAFVLNRRIDDTAWKGLAEFYSESQLLEFCLLAGFYDSLAATIESIGIESDFN</sequence>